<evidence type="ECO:0000256" key="2">
    <source>
        <dbReference type="ARBA" id="ARBA00022448"/>
    </source>
</evidence>
<dbReference type="Gene3D" id="1.10.3720.10">
    <property type="entry name" value="MetI-like"/>
    <property type="match status" value="1"/>
</dbReference>
<keyword evidence="2 7" id="KW-0813">Transport</keyword>
<feature type="transmembrane region" description="Helical" evidence="7">
    <location>
        <begin position="214"/>
        <end position="234"/>
    </location>
</feature>
<keyword evidence="10" id="KW-1185">Reference proteome</keyword>
<comment type="similarity">
    <text evidence="7">Belongs to the binding-protein-dependent transport system permease family.</text>
</comment>
<gene>
    <name evidence="9" type="ORF">LKD70_01835</name>
</gene>
<evidence type="ECO:0000256" key="3">
    <source>
        <dbReference type="ARBA" id="ARBA00022475"/>
    </source>
</evidence>
<feature type="transmembrane region" description="Helical" evidence="7">
    <location>
        <begin position="113"/>
        <end position="133"/>
    </location>
</feature>
<dbReference type="PROSITE" id="PS50928">
    <property type="entry name" value="ABC_TM1"/>
    <property type="match status" value="1"/>
</dbReference>
<dbReference type="Proteomes" id="UP001198151">
    <property type="component" value="Unassembled WGS sequence"/>
</dbReference>
<accession>A0ABS8FT97</accession>
<sequence>MKKKKQRRIKKEALTAYLMIAPEMILMLIFIFIPIIYALYISLFDWNALGTKTFAGLDNYSHMLDDATFWGSLFTTVKYAVIYVAAVYILSLAAAVFVNSIRGNRRQQACRVAIYLPNTISTIVAATLWSFLFNSRNGYINRIVELFGGERQLFLGSSSQALICVAVVGIWIAFGYNMIIFLSALKDVPAEYYEAARIDGANAVQRFFKITFPLIKGTSIFILITTLIASFQVFDQIRVMTSGGPAGATEVTVYYIFQLAFEQYRFGYASAIAVALSLIIMVVTVVQMKLLKFK</sequence>
<comment type="caution">
    <text evidence="9">The sequence shown here is derived from an EMBL/GenBank/DDBJ whole genome shotgun (WGS) entry which is preliminary data.</text>
</comment>
<keyword evidence="4 7" id="KW-0812">Transmembrane</keyword>
<dbReference type="CDD" id="cd06261">
    <property type="entry name" value="TM_PBP2"/>
    <property type="match status" value="1"/>
</dbReference>
<dbReference type="PANTHER" id="PTHR30193">
    <property type="entry name" value="ABC TRANSPORTER PERMEASE PROTEIN"/>
    <property type="match status" value="1"/>
</dbReference>
<dbReference type="SUPFAM" id="SSF161098">
    <property type="entry name" value="MetI-like"/>
    <property type="match status" value="1"/>
</dbReference>
<keyword evidence="5 7" id="KW-1133">Transmembrane helix</keyword>
<evidence type="ECO:0000256" key="4">
    <source>
        <dbReference type="ARBA" id="ARBA00022692"/>
    </source>
</evidence>
<dbReference type="Pfam" id="PF00528">
    <property type="entry name" value="BPD_transp_1"/>
    <property type="match status" value="1"/>
</dbReference>
<feature type="transmembrane region" description="Helical" evidence="7">
    <location>
        <begin position="266"/>
        <end position="286"/>
    </location>
</feature>
<feature type="transmembrane region" description="Helical" evidence="7">
    <location>
        <begin position="153"/>
        <end position="176"/>
    </location>
</feature>
<evidence type="ECO:0000256" key="5">
    <source>
        <dbReference type="ARBA" id="ARBA00022989"/>
    </source>
</evidence>
<dbReference type="PANTHER" id="PTHR30193:SF37">
    <property type="entry name" value="INNER MEMBRANE ABC TRANSPORTER PERMEASE PROTEIN YCJO"/>
    <property type="match status" value="1"/>
</dbReference>
<reference evidence="9 10" key="1">
    <citation type="submission" date="2021-10" db="EMBL/GenBank/DDBJ databases">
        <title>Anaerobic single-cell dispensing facilitates the cultivation of human gut bacteria.</title>
        <authorList>
            <person name="Afrizal A."/>
        </authorList>
    </citation>
    <scope>NUCLEOTIDE SEQUENCE [LARGE SCALE GENOMIC DNA]</scope>
    <source>
        <strain evidence="9 10">CLA-AA-H200</strain>
    </source>
</reference>
<evidence type="ECO:0000256" key="6">
    <source>
        <dbReference type="ARBA" id="ARBA00023136"/>
    </source>
</evidence>
<feature type="domain" description="ABC transmembrane type-1" evidence="8">
    <location>
        <begin position="73"/>
        <end position="287"/>
    </location>
</feature>
<organism evidence="9 10">
    <name type="scientific">Ruminococcus turbiniformis</name>
    <dbReference type="NCBI Taxonomy" id="2881258"/>
    <lineage>
        <taxon>Bacteria</taxon>
        <taxon>Bacillati</taxon>
        <taxon>Bacillota</taxon>
        <taxon>Clostridia</taxon>
        <taxon>Eubacteriales</taxon>
        <taxon>Oscillospiraceae</taxon>
        <taxon>Ruminococcus</taxon>
    </lineage>
</organism>
<dbReference type="RefSeq" id="WP_227706350.1">
    <property type="nucleotide sequence ID" value="NZ_JAJEQX010000002.1"/>
</dbReference>
<comment type="subcellular location">
    <subcellularLocation>
        <location evidence="1 7">Cell membrane</location>
        <topology evidence="1 7">Multi-pass membrane protein</topology>
    </subcellularLocation>
</comment>
<evidence type="ECO:0000313" key="10">
    <source>
        <dbReference type="Proteomes" id="UP001198151"/>
    </source>
</evidence>
<name>A0ABS8FT97_9FIRM</name>
<evidence type="ECO:0000256" key="7">
    <source>
        <dbReference type="RuleBase" id="RU363032"/>
    </source>
</evidence>
<dbReference type="InterPro" id="IPR035906">
    <property type="entry name" value="MetI-like_sf"/>
</dbReference>
<dbReference type="InterPro" id="IPR051393">
    <property type="entry name" value="ABC_transporter_permease"/>
</dbReference>
<protein>
    <submittedName>
        <fullName evidence="9">Sugar ABC transporter permease</fullName>
    </submittedName>
</protein>
<dbReference type="InterPro" id="IPR000515">
    <property type="entry name" value="MetI-like"/>
</dbReference>
<dbReference type="EMBL" id="JAJEQX010000002">
    <property type="protein sequence ID" value="MCC2253193.1"/>
    <property type="molecule type" value="Genomic_DNA"/>
</dbReference>
<feature type="transmembrane region" description="Helical" evidence="7">
    <location>
        <begin position="80"/>
        <end position="101"/>
    </location>
</feature>
<evidence type="ECO:0000256" key="1">
    <source>
        <dbReference type="ARBA" id="ARBA00004651"/>
    </source>
</evidence>
<keyword evidence="3" id="KW-1003">Cell membrane</keyword>
<feature type="transmembrane region" description="Helical" evidence="7">
    <location>
        <begin position="20"/>
        <end position="40"/>
    </location>
</feature>
<keyword evidence="6 7" id="KW-0472">Membrane</keyword>
<evidence type="ECO:0000259" key="8">
    <source>
        <dbReference type="PROSITE" id="PS50928"/>
    </source>
</evidence>
<proteinExistence type="inferred from homology"/>
<evidence type="ECO:0000313" key="9">
    <source>
        <dbReference type="EMBL" id="MCC2253193.1"/>
    </source>
</evidence>